<feature type="non-terminal residue" evidence="1">
    <location>
        <position position="1"/>
    </location>
</feature>
<organism evidence="1 2">
    <name type="scientific">Mucuna pruriens</name>
    <name type="common">Velvet bean</name>
    <name type="synonym">Dolichos pruriens</name>
    <dbReference type="NCBI Taxonomy" id="157652"/>
    <lineage>
        <taxon>Eukaryota</taxon>
        <taxon>Viridiplantae</taxon>
        <taxon>Streptophyta</taxon>
        <taxon>Embryophyta</taxon>
        <taxon>Tracheophyta</taxon>
        <taxon>Spermatophyta</taxon>
        <taxon>Magnoliopsida</taxon>
        <taxon>eudicotyledons</taxon>
        <taxon>Gunneridae</taxon>
        <taxon>Pentapetalae</taxon>
        <taxon>rosids</taxon>
        <taxon>fabids</taxon>
        <taxon>Fabales</taxon>
        <taxon>Fabaceae</taxon>
        <taxon>Papilionoideae</taxon>
        <taxon>50 kb inversion clade</taxon>
        <taxon>NPAAA clade</taxon>
        <taxon>indigoferoid/millettioid clade</taxon>
        <taxon>Phaseoleae</taxon>
        <taxon>Mucuna</taxon>
    </lineage>
</organism>
<dbReference type="AlphaFoldDB" id="A0A371GFN1"/>
<accession>A0A371GFN1</accession>
<sequence length="197" mass="21303">MAKLVFAEPMPLAGLNCPVKTLAMTRNTRAAEAARELKPEKKLGFDVAAAECGFALGDAECVEHAVTIEDVVGSTREELRVGPVSDVRAVEARRDGAFHDFALRGREFIDGGEVLREHVSWVHSTRRGGVVLMGVGMVFKVWVWGFCSIPRGGETEDGSGWVVTMMGLESMIVDRVLTYAMPGNGITISYARVSICG</sequence>
<dbReference type="Proteomes" id="UP000257109">
    <property type="component" value="Unassembled WGS sequence"/>
</dbReference>
<dbReference type="EMBL" id="QJKJ01005701">
    <property type="protein sequence ID" value="RDX89326.1"/>
    <property type="molecule type" value="Genomic_DNA"/>
</dbReference>
<comment type="caution">
    <text evidence="1">The sequence shown here is derived from an EMBL/GenBank/DDBJ whole genome shotgun (WGS) entry which is preliminary data.</text>
</comment>
<evidence type="ECO:0000313" key="2">
    <source>
        <dbReference type="Proteomes" id="UP000257109"/>
    </source>
</evidence>
<protein>
    <submittedName>
        <fullName evidence="1">Uncharacterized protein</fullName>
    </submittedName>
</protein>
<proteinExistence type="predicted"/>
<keyword evidence="2" id="KW-1185">Reference proteome</keyword>
<name>A0A371GFN1_MUCPR</name>
<evidence type="ECO:0000313" key="1">
    <source>
        <dbReference type="EMBL" id="RDX89326.1"/>
    </source>
</evidence>
<gene>
    <name evidence="1" type="ORF">CR513_28962</name>
</gene>
<reference evidence="1" key="1">
    <citation type="submission" date="2018-05" db="EMBL/GenBank/DDBJ databases">
        <title>Draft genome of Mucuna pruriens seed.</title>
        <authorList>
            <person name="Nnadi N.E."/>
            <person name="Vos R."/>
            <person name="Hasami M.H."/>
            <person name="Devisetty U.K."/>
            <person name="Aguiy J.C."/>
        </authorList>
    </citation>
    <scope>NUCLEOTIDE SEQUENCE [LARGE SCALE GENOMIC DNA]</scope>
    <source>
        <strain evidence="1">JCA_2017</strain>
    </source>
</reference>